<dbReference type="AlphaFoldDB" id="A0A212R531"/>
<organism evidence="1 2">
    <name type="scientific">Thermoflexus hugenholtzii JAD2</name>
    <dbReference type="NCBI Taxonomy" id="877466"/>
    <lineage>
        <taxon>Bacteria</taxon>
        <taxon>Bacillati</taxon>
        <taxon>Chloroflexota</taxon>
        <taxon>Thermoflexia</taxon>
        <taxon>Thermoflexales</taxon>
        <taxon>Thermoflexaceae</taxon>
        <taxon>Thermoflexus</taxon>
    </lineage>
</organism>
<sequence length="174" mass="20556">MELFPEAMVLVAVVRSPRDWRWIQTHQAYRIPVRYAPPLTPMVDFLAFYHTAAFEAERWSVRHYAPVRGHELVRRRDVLPEEPNHPRAEELYYLLQLGPLRSLPHPLFSRRWRRFTFLLTTGERLLGAQDLSELPLEGAERQLLLRPLRETRSWLLDIGAMSGSSHRLIRWDPG</sequence>
<keyword evidence="2" id="KW-1185">Reference proteome</keyword>
<evidence type="ECO:0000313" key="2">
    <source>
        <dbReference type="Proteomes" id="UP000197025"/>
    </source>
</evidence>
<gene>
    <name evidence="1" type="ORF">SAMN02746019_00010480</name>
</gene>
<dbReference type="EMBL" id="FYEK01000029">
    <property type="protein sequence ID" value="SNB67169.1"/>
    <property type="molecule type" value="Genomic_DNA"/>
</dbReference>
<dbReference type="RefSeq" id="WP_088571461.1">
    <property type="nucleotide sequence ID" value="NZ_FYEK01000029.1"/>
</dbReference>
<proteinExistence type="predicted"/>
<name>A0A212R531_9CHLR</name>
<dbReference type="InParanoid" id="A0A212R531"/>
<dbReference type="OrthoDB" id="164264at2"/>
<dbReference type="Proteomes" id="UP000197025">
    <property type="component" value="Unassembled WGS sequence"/>
</dbReference>
<reference evidence="2" key="1">
    <citation type="submission" date="2017-06" db="EMBL/GenBank/DDBJ databases">
        <authorList>
            <person name="Varghese N."/>
            <person name="Submissions S."/>
        </authorList>
    </citation>
    <scope>NUCLEOTIDE SEQUENCE [LARGE SCALE GENOMIC DNA]</scope>
    <source>
        <strain evidence="2">JAD2</strain>
    </source>
</reference>
<protein>
    <submittedName>
        <fullName evidence="1">Uncharacterized protein</fullName>
    </submittedName>
</protein>
<evidence type="ECO:0000313" key="1">
    <source>
        <dbReference type="EMBL" id="SNB67169.1"/>
    </source>
</evidence>
<accession>A0A212R531</accession>